<protein>
    <submittedName>
        <fullName evidence="1">Uncharacterized protein</fullName>
    </submittedName>
</protein>
<reference evidence="1" key="1">
    <citation type="submission" date="2023-10" db="EMBL/GenBank/DDBJ databases">
        <title>Characterization and whole genome sequencing of a novel strain of Bergeyella porcorum QD2021 isolated from pig.</title>
        <authorList>
            <person name="Liu G."/>
            <person name="Chen C."/>
            <person name="Han X."/>
        </authorList>
    </citation>
    <scope>NUCLEOTIDE SEQUENCE</scope>
    <source>
        <strain evidence="1">QD2021</strain>
    </source>
</reference>
<keyword evidence="2" id="KW-1185">Reference proteome</keyword>
<accession>A0AAU0F1I1</accession>
<evidence type="ECO:0000313" key="1">
    <source>
        <dbReference type="EMBL" id="WOC52037.1"/>
    </source>
</evidence>
<sequence length="86" mass="10006">MEYLNTKRNSSIDLPETAIAITNIDDKNGLVMLQNTKATKKNYAQKTLADYHGNFWKWISMECFSISMEKRFGQRLRGSSMFIICF</sequence>
<name>A0AAU0F1I1_9FLAO</name>
<gene>
    <name evidence="1" type="ORF">BPO_1390</name>
</gene>
<evidence type="ECO:0000313" key="2">
    <source>
        <dbReference type="Proteomes" id="UP001432059"/>
    </source>
</evidence>
<dbReference type="KEGG" id="bpor:BPO_1390"/>
<proteinExistence type="predicted"/>
<organism evidence="1 2">
    <name type="scientific">Bergeyella porcorum</name>
    <dbReference type="NCBI Taxonomy" id="1735111"/>
    <lineage>
        <taxon>Bacteria</taxon>
        <taxon>Pseudomonadati</taxon>
        <taxon>Bacteroidota</taxon>
        <taxon>Flavobacteriia</taxon>
        <taxon>Flavobacteriales</taxon>
        <taxon>Weeksellaceae</taxon>
        <taxon>Bergeyella</taxon>
    </lineage>
</organism>
<dbReference type="EMBL" id="CP136426">
    <property type="protein sequence ID" value="WOC52037.1"/>
    <property type="molecule type" value="Genomic_DNA"/>
</dbReference>
<dbReference type="AlphaFoldDB" id="A0AAU0F1I1"/>
<dbReference type="Proteomes" id="UP001432059">
    <property type="component" value="Chromosome"/>
</dbReference>